<feature type="domain" description="Peptidase M16 C-terminal" evidence="4">
    <location>
        <begin position="168"/>
        <end position="343"/>
    </location>
</feature>
<dbReference type="GO" id="GO:0006508">
    <property type="term" value="P:proteolysis"/>
    <property type="evidence" value="ECO:0007669"/>
    <property type="project" value="InterPro"/>
</dbReference>
<dbReference type="PANTHER" id="PTHR11851">
    <property type="entry name" value="METALLOPROTEASE"/>
    <property type="match status" value="1"/>
</dbReference>
<dbReference type="InterPro" id="IPR011765">
    <property type="entry name" value="Pept_M16_N"/>
</dbReference>
<evidence type="ECO:0000313" key="6">
    <source>
        <dbReference type="Proteomes" id="UP000034366"/>
    </source>
</evidence>
<dbReference type="InterPro" id="IPR011249">
    <property type="entry name" value="Metalloenz_LuxS/M16"/>
</dbReference>
<dbReference type="EMBL" id="LBTW01000042">
    <property type="protein sequence ID" value="KKQ48129.1"/>
    <property type="molecule type" value="Genomic_DNA"/>
</dbReference>
<accession>A0A0G0KG34</accession>
<dbReference type="InterPro" id="IPR050361">
    <property type="entry name" value="MPP/UQCRC_Complex"/>
</dbReference>
<dbReference type="SUPFAM" id="SSF63411">
    <property type="entry name" value="LuxS/MPP-like metallohydrolase"/>
    <property type="match status" value="2"/>
</dbReference>
<dbReference type="Gene3D" id="3.30.830.10">
    <property type="entry name" value="Metalloenzyme, LuxS/M16 peptidase-like"/>
    <property type="match status" value="2"/>
</dbReference>
<dbReference type="InterPro" id="IPR001431">
    <property type="entry name" value="Pept_M16_Zn_BS"/>
</dbReference>
<comment type="caution">
    <text evidence="5">The sequence shown here is derived from an EMBL/GenBank/DDBJ whole genome shotgun (WGS) entry which is preliminary data.</text>
</comment>
<feature type="domain" description="Peptidase M16 N-terminal" evidence="3">
    <location>
        <begin position="13"/>
        <end position="159"/>
    </location>
</feature>
<evidence type="ECO:0000256" key="2">
    <source>
        <dbReference type="RuleBase" id="RU004447"/>
    </source>
</evidence>
<dbReference type="PROSITE" id="PS00143">
    <property type="entry name" value="INSULINASE"/>
    <property type="match status" value="1"/>
</dbReference>
<dbReference type="Pfam" id="PF05193">
    <property type="entry name" value="Peptidase_M16_C"/>
    <property type="match status" value="1"/>
</dbReference>
<dbReference type="Pfam" id="PF00675">
    <property type="entry name" value="Peptidase_M16"/>
    <property type="match status" value="1"/>
</dbReference>
<evidence type="ECO:0000259" key="3">
    <source>
        <dbReference type="Pfam" id="PF00675"/>
    </source>
</evidence>
<protein>
    <submittedName>
        <fullName evidence="5">Peptidase M16 domain protein</fullName>
    </submittedName>
</protein>
<dbReference type="GO" id="GO:0004222">
    <property type="term" value="F:metalloendopeptidase activity"/>
    <property type="evidence" value="ECO:0007669"/>
    <property type="project" value="InterPro"/>
</dbReference>
<dbReference type="Proteomes" id="UP000034366">
    <property type="component" value="Unassembled WGS sequence"/>
</dbReference>
<proteinExistence type="inferred from homology"/>
<dbReference type="PANTHER" id="PTHR11851:SF49">
    <property type="entry name" value="MITOCHONDRIAL-PROCESSING PEPTIDASE SUBUNIT ALPHA"/>
    <property type="match status" value="1"/>
</dbReference>
<reference evidence="5 6" key="1">
    <citation type="journal article" date="2015" name="Nature">
        <title>rRNA introns, odd ribosomes, and small enigmatic genomes across a large radiation of phyla.</title>
        <authorList>
            <person name="Brown C.T."/>
            <person name="Hug L.A."/>
            <person name="Thomas B.C."/>
            <person name="Sharon I."/>
            <person name="Castelle C.J."/>
            <person name="Singh A."/>
            <person name="Wilkins M.J."/>
            <person name="Williams K.H."/>
            <person name="Banfield J.F."/>
        </authorList>
    </citation>
    <scope>NUCLEOTIDE SEQUENCE [LARGE SCALE GENOMIC DNA]</scope>
</reference>
<name>A0A0G0KG34_9BACT</name>
<dbReference type="GO" id="GO:0046872">
    <property type="term" value="F:metal ion binding"/>
    <property type="evidence" value="ECO:0007669"/>
    <property type="project" value="InterPro"/>
</dbReference>
<dbReference type="InterPro" id="IPR007863">
    <property type="entry name" value="Peptidase_M16_C"/>
</dbReference>
<organism evidence="5 6">
    <name type="scientific">Candidatus Woesebacteria bacterium GW2011_GWD1_38_10</name>
    <dbReference type="NCBI Taxonomy" id="1618592"/>
    <lineage>
        <taxon>Bacteria</taxon>
        <taxon>Candidatus Woeseibacteriota</taxon>
    </lineage>
</organism>
<evidence type="ECO:0000256" key="1">
    <source>
        <dbReference type="ARBA" id="ARBA00007261"/>
    </source>
</evidence>
<dbReference type="AlphaFoldDB" id="A0A0G0KG34"/>
<evidence type="ECO:0000313" key="5">
    <source>
        <dbReference type="EMBL" id="KKQ48129.1"/>
    </source>
</evidence>
<gene>
    <name evidence="5" type="ORF">US67_C0042G0002</name>
</gene>
<evidence type="ECO:0000259" key="4">
    <source>
        <dbReference type="Pfam" id="PF05193"/>
    </source>
</evidence>
<comment type="similarity">
    <text evidence="1 2">Belongs to the peptidase M16 family.</text>
</comment>
<sequence length="423" mass="47609">MDYRLDTLSNGLRIITSELPNSESATVTVWVAVGSRFESAKTSGLSHFLEHMVFKGSRKRPTAKDISEAIDSFGGEFNASTSKEWTNFYIKSRVGKIETAFDVLSDMVLNPVLDPKEIEKEKGVICEEIAMYEDTPMAKIDDIFENLIFKGSLMGRDIAGTKESVRGITKSDFVSYRGSHYVTDNLLLTVSGGINREKIIKLAEKYFDKVAEGDSLSSKNFISQQTGSQMLLRRKKNEQAHLILGFLGNERGHKKKYEEGILNSILGGGMSSRLFIEVREKRGLAYAVKAASEHYKETGYFGVYAGVDIKRIDEAIKVILDQMYGLAEGKYKITPKEITKAKEFIKGHMALSLEDTKTINGFFGLQELLLKKVETPKEVVEKIDRVKIDDVYEYAKSIFKAGRLNLAVIGPFDDEDRFRKLLY</sequence>